<evidence type="ECO:0000313" key="6">
    <source>
        <dbReference type="Proteomes" id="UP000620559"/>
    </source>
</evidence>
<evidence type="ECO:0000256" key="1">
    <source>
        <dbReference type="ARBA" id="ARBA00022801"/>
    </source>
</evidence>
<keyword evidence="1 5" id="KW-0378">Hydrolase</keyword>
<dbReference type="PANTHER" id="PTHR10272:SF13">
    <property type="entry name" value="POLY(ETHYLENE TEREPHTHALATE) HYDROLASE"/>
    <property type="match status" value="1"/>
</dbReference>
<dbReference type="Pfam" id="PF03403">
    <property type="entry name" value="PAF-AH_p_II"/>
    <property type="match status" value="1"/>
</dbReference>
<evidence type="ECO:0000259" key="4">
    <source>
        <dbReference type="Pfam" id="PF07176"/>
    </source>
</evidence>
<proteinExistence type="predicted"/>
<organism evidence="5 6">
    <name type="scientific">Plectonema cf. radiosum LEGE 06105</name>
    <dbReference type="NCBI Taxonomy" id="945769"/>
    <lineage>
        <taxon>Bacteria</taxon>
        <taxon>Bacillati</taxon>
        <taxon>Cyanobacteriota</taxon>
        <taxon>Cyanophyceae</taxon>
        <taxon>Oscillatoriophycideae</taxon>
        <taxon>Oscillatoriales</taxon>
        <taxon>Microcoleaceae</taxon>
        <taxon>Plectonema</taxon>
    </lineage>
</organism>
<dbReference type="Proteomes" id="UP000620559">
    <property type="component" value="Unassembled WGS sequence"/>
</dbReference>
<dbReference type="AlphaFoldDB" id="A0A8J7JSE3"/>
<dbReference type="Gene3D" id="3.40.50.1820">
    <property type="entry name" value="alpha/beta hydrolase"/>
    <property type="match status" value="1"/>
</dbReference>
<dbReference type="GO" id="GO:0016042">
    <property type="term" value="P:lipid catabolic process"/>
    <property type="evidence" value="ECO:0007669"/>
    <property type="project" value="UniProtKB-KW"/>
</dbReference>
<reference evidence="5" key="1">
    <citation type="submission" date="2020-10" db="EMBL/GenBank/DDBJ databases">
        <authorList>
            <person name="Castelo-Branco R."/>
            <person name="Eusebio N."/>
            <person name="Adriana R."/>
            <person name="Vieira A."/>
            <person name="Brugerolle De Fraissinette N."/>
            <person name="Rezende De Castro R."/>
            <person name="Schneider M.P."/>
            <person name="Vasconcelos V."/>
            <person name="Leao P.N."/>
        </authorList>
    </citation>
    <scope>NUCLEOTIDE SEQUENCE</scope>
    <source>
        <strain evidence="5">LEGE 06105</strain>
    </source>
</reference>
<sequence length="569" mass="62996">MVCKKSIWLNIALSAVITSVSPILNHRPAVSAERLKLSFGIVERSISVDSLEIYAKTGQVNDELAVYFKYVPEASQEELREVLLAPIPLKAVEVSQFLYSPIGEKLLENLSQVFQHEFRDRNQASANKLRRSSGFYATRSALILAAIEPNNFTIINILRKFPSQTISIDLFRSLEIGLRARNIVNRTQKAVALINEQSLKQTGRETISNNTISNALRPGRLTYTKESFTLTDISRIRSFPLDIYLPQNLPQTTKPLPVIVISHGLGSDRSSFAYLAEYLASHGFVVAVPEHPGSNSQQLQALLGGIANEVTDPREFIDRPLDVKYILDYLESLSDSNPAYKGRFNMEQVGVIGQSFGGYTALALAGAEINFAELRENCPVNQDTLNVSLLLQCLALNLPEFDYKLSDSRVKAVVAINPVDSSVYGKEGLSKINIPVMIVAGTADTVAPAYPEQIIPFTWLTNENKYLVLMNGGTHFSTIAESPNSTIPVPSQVVGASPNLARDYTSYLALGMFKSYVENNPNYRRYLSADYINSVGQGQLFLSVVTELTNEQLSSINKEEKRLNLATYP</sequence>
<accession>A0A8J7JSE3</accession>
<dbReference type="RefSeq" id="WP_193918416.1">
    <property type="nucleotide sequence ID" value="NZ_JADEWL010000014.1"/>
</dbReference>
<name>A0A8J7JSE3_9CYAN</name>
<dbReference type="PANTHER" id="PTHR10272">
    <property type="entry name" value="PLATELET-ACTIVATING FACTOR ACETYLHYDROLASE"/>
    <property type="match status" value="1"/>
</dbReference>
<dbReference type="InterPro" id="IPR029058">
    <property type="entry name" value="AB_hydrolase_fold"/>
</dbReference>
<keyword evidence="3" id="KW-0443">Lipid metabolism</keyword>
<dbReference type="EMBL" id="JADEWL010000014">
    <property type="protein sequence ID" value="MBE9212444.1"/>
    <property type="molecule type" value="Genomic_DNA"/>
</dbReference>
<keyword evidence="2" id="KW-0442">Lipid degradation</keyword>
<dbReference type="InterPro" id="IPR010802">
    <property type="entry name" value="DUF1400"/>
</dbReference>
<evidence type="ECO:0000256" key="2">
    <source>
        <dbReference type="ARBA" id="ARBA00022963"/>
    </source>
</evidence>
<gene>
    <name evidence="5" type="ORF">IQ247_06915</name>
</gene>
<feature type="domain" description="DUF1400" evidence="4">
    <location>
        <begin position="31"/>
        <end position="169"/>
    </location>
</feature>
<comment type="caution">
    <text evidence="5">The sequence shown here is derived from an EMBL/GenBank/DDBJ whole genome shotgun (WGS) entry which is preliminary data.</text>
</comment>
<evidence type="ECO:0000256" key="3">
    <source>
        <dbReference type="ARBA" id="ARBA00023098"/>
    </source>
</evidence>
<dbReference type="GO" id="GO:0003847">
    <property type="term" value="F:1-alkyl-2-acetylglycerophosphocholine esterase activity"/>
    <property type="evidence" value="ECO:0007669"/>
    <property type="project" value="TreeGrafter"/>
</dbReference>
<dbReference type="Pfam" id="PF07176">
    <property type="entry name" value="DUF1400"/>
    <property type="match status" value="1"/>
</dbReference>
<evidence type="ECO:0000313" key="5">
    <source>
        <dbReference type="EMBL" id="MBE9212444.1"/>
    </source>
</evidence>
<protein>
    <submittedName>
        <fullName evidence="5">Alpha/beta hydrolase</fullName>
    </submittedName>
</protein>
<dbReference type="SUPFAM" id="SSF53474">
    <property type="entry name" value="alpha/beta-Hydrolases"/>
    <property type="match status" value="1"/>
</dbReference>
<keyword evidence="6" id="KW-1185">Reference proteome</keyword>